<proteinExistence type="predicted"/>
<reference evidence="3 4" key="1">
    <citation type="submission" date="2018-11" db="EMBL/GenBank/DDBJ databases">
        <authorList>
            <consortium name="Pathogen Informatics"/>
        </authorList>
    </citation>
    <scope>NUCLEOTIDE SEQUENCE [LARGE SCALE GENOMIC DNA]</scope>
</reference>
<dbReference type="InterPro" id="IPR032632">
    <property type="entry name" value="Peptidase_M16_M"/>
</dbReference>
<dbReference type="InterPro" id="IPR050626">
    <property type="entry name" value="Peptidase_M16"/>
</dbReference>
<evidence type="ECO:0000313" key="3">
    <source>
        <dbReference type="EMBL" id="VDN18149.1"/>
    </source>
</evidence>
<protein>
    <recommendedName>
        <fullName evidence="2">Peptidase M16 middle/third domain-containing protein</fullName>
    </recommendedName>
</protein>
<gene>
    <name evidence="3" type="ORF">DILT_LOCUS13105</name>
</gene>
<name>A0A3P7PD43_DIBLA</name>
<dbReference type="Gene3D" id="3.30.830.10">
    <property type="entry name" value="Metalloenzyme, LuxS/M16 peptidase-like"/>
    <property type="match status" value="1"/>
</dbReference>
<dbReference type="InterPro" id="IPR011249">
    <property type="entry name" value="Metalloenz_LuxS/M16"/>
</dbReference>
<sequence>MKLLAAILDQRLQTLAYAATEANLSFSISASRGCLTVHVSGFNEKLLLLYQEILALIVAPVTGSESGLDFNDKKFATYKDRRRQKTCNKVLNPADYNSHIREYFSDEKESLVEDFMKALQTLQLEDFKAFVPAFLSKLYIKTYAYGNLSKKVGS</sequence>
<dbReference type="AlphaFoldDB" id="A0A3P7PD43"/>
<dbReference type="EMBL" id="UYRU01068909">
    <property type="protein sequence ID" value="VDN18149.1"/>
    <property type="molecule type" value="Genomic_DNA"/>
</dbReference>
<dbReference type="PANTHER" id="PTHR43690">
    <property type="entry name" value="NARDILYSIN"/>
    <property type="match status" value="1"/>
</dbReference>
<accession>A0A3P7PD43</accession>
<evidence type="ECO:0000313" key="4">
    <source>
        <dbReference type="Proteomes" id="UP000281553"/>
    </source>
</evidence>
<evidence type="ECO:0000256" key="1">
    <source>
        <dbReference type="ARBA" id="ARBA00022723"/>
    </source>
</evidence>
<organism evidence="3 4">
    <name type="scientific">Dibothriocephalus latus</name>
    <name type="common">Fish tapeworm</name>
    <name type="synonym">Diphyllobothrium latum</name>
    <dbReference type="NCBI Taxonomy" id="60516"/>
    <lineage>
        <taxon>Eukaryota</taxon>
        <taxon>Metazoa</taxon>
        <taxon>Spiralia</taxon>
        <taxon>Lophotrochozoa</taxon>
        <taxon>Platyhelminthes</taxon>
        <taxon>Cestoda</taxon>
        <taxon>Eucestoda</taxon>
        <taxon>Diphyllobothriidea</taxon>
        <taxon>Diphyllobothriidae</taxon>
        <taxon>Dibothriocephalus</taxon>
    </lineage>
</organism>
<dbReference type="GO" id="GO:0046872">
    <property type="term" value="F:metal ion binding"/>
    <property type="evidence" value="ECO:0007669"/>
    <property type="project" value="UniProtKB-KW"/>
</dbReference>
<dbReference type="OrthoDB" id="4953at2759"/>
<dbReference type="Pfam" id="PF16187">
    <property type="entry name" value="Peptidase_M16_M"/>
    <property type="match status" value="1"/>
</dbReference>
<evidence type="ECO:0000259" key="2">
    <source>
        <dbReference type="Pfam" id="PF16187"/>
    </source>
</evidence>
<keyword evidence="1" id="KW-0479">Metal-binding</keyword>
<dbReference type="SUPFAM" id="SSF63411">
    <property type="entry name" value="LuxS/MPP-like metallohydrolase"/>
    <property type="match status" value="1"/>
</dbReference>
<keyword evidence="4" id="KW-1185">Reference proteome</keyword>
<dbReference type="PANTHER" id="PTHR43690:SF18">
    <property type="entry name" value="INSULIN-DEGRADING ENZYME-RELATED"/>
    <property type="match status" value="1"/>
</dbReference>
<feature type="domain" description="Peptidase M16 middle/third" evidence="2">
    <location>
        <begin position="2"/>
        <end position="117"/>
    </location>
</feature>
<dbReference type="Proteomes" id="UP000281553">
    <property type="component" value="Unassembled WGS sequence"/>
</dbReference>